<name>H6X3U5_9CAUD</name>
<reference evidence="1 2" key="1">
    <citation type="journal article" date="2012" name="J. Virol.">
        <title>Genome of Klebsiella sp.-Infecting Bacteriophage vB_KleM_RaK2.</title>
        <authorList>
            <person name="Simoliunas E."/>
            <person name="Kaliniene L."/>
            <person name="Truncaite L."/>
            <person name="Klausa V."/>
            <person name="Zajanckauskaite A."/>
            <person name="Meskys R."/>
        </authorList>
    </citation>
    <scope>NUCLEOTIDE SEQUENCE [LARGE SCALE GENOMIC DNA]</scope>
</reference>
<proteinExistence type="predicted"/>
<dbReference type="OrthoDB" id="16321at10239"/>
<accession>H6X3U5</accession>
<organism evidence="1 2">
    <name type="scientific">Klebsiella phage vB_KleM_RaK2</name>
    <dbReference type="NCBI Taxonomy" id="1147094"/>
    <lineage>
        <taxon>Viruses</taxon>
        <taxon>Duplodnaviria</taxon>
        <taxon>Heunggongvirae</taxon>
        <taxon>Uroviricota</taxon>
        <taxon>Caudoviricetes</taxon>
        <taxon>Alcyoneusvirus</taxon>
        <taxon>Alcyoneusvirus RaK2</taxon>
    </lineage>
</organism>
<dbReference type="KEGG" id="vg:14012726"/>
<dbReference type="EMBL" id="JQ513383">
    <property type="protein sequence ID" value="AFA44411.1"/>
    <property type="molecule type" value="Genomic_DNA"/>
</dbReference>
<keyword evidence="2" id="KW-1185">Reference proteome</keyword>
<protein>
    <submittedName>
        <fullName evidence="1">Uncharacterized protein</fullName>
    </submittedName>
</protein>
<gene>
    <name evidence="1" type="ORF">RaK2_00138</name>
</gene>
<sequence>MKDNVYIYIIKVLEGKGYDINEVIKKSDKEIKSLPLSRQIIEGIISYKEKGSPKLEEIEKEIFDKRYNPDVEVKTSDIIEYVKNTDEQNEVLDNIKQEQLEEIPDDVIVIKHTAPNKEDLDIIKDALQQKELRTIAKYVKHLKDTVPSAIMSAVDSVTINDLINARIAEVKSAEEKTK</sequence>
<evidence type="ECO:0000313" key="1">
    <source>
        <dbReference type="EMBL" id="AFA44411.1"/>
    </source>
</evidence>
<dbReference type="GeneID" id="14012726"/>
<dbReference type="RefSeq" id="YP_007007293.1">
    <property type="nucleotide sequence ID" value="NC_019526.1"/>
</dbReference>
<evidence type="ECO:0000313" key="2">
    <source>
        <dbReference type="Proteomes" id="UP000007524"/>
    </source>
</evidence>
<dbReference type="Proteomes" id="UP000007524">
    <property type="component" value="Segment"/>
</dbReference>